<dbReference type="InParanoid" id="A0A419PND2"/>
<sequence length="340" mass="38827">MAQWLEREFTDRKVRGSIPTSASRLLLSRLEQIGSIPALVLQTGGMGVRHRKGARAERMFLRIFISGNMHTVLGSQSKDPTRSPLRTLQSELVCLSAWGSAFYLPYKSSCLLYTHLLVLIDGYHLVFAQSLTRKKKAEWDKYAISDRSEWFKALMPQGPPSTLYSPNWDLLDRAKYHAVPQSYGFKSVGRNQDRRFMGPHGFWLLPGAYNLQEVDLSTCVEIRREFNERGIFSTNTLILKINLVFTGDSSESLVYDVFQLNVLHTGLLMFQLVRYSRYRKYTRNALLIMLLKILRQSTTGFALPVRAHQVGAVPEVPSTWNPAESPNFLKYHCLDLSDSV</sequence>
<dbReference type="OrthoDB" id="6228811at2759"/>
<dbReference type="AlphaFoldDB" id="A0A419PND2"/>
<protein>
    <submittedName>
        <fullName evidence="1">Uncharacterized protein</fullName>
    </submittedName>
</protein>
<dbReference type="Proteomes" id="UP000286415">
    <property type="component" value="Unassembled WGS sequence"/>
</dbReference>
<reference evidence="1 2" key="1">
    <citation type="journal article" date="2018" name="Biotechnol. Adv.">
        <title>Improved genomic resources and new bioinformatic workflow for the carcinogenic parasite Clonorchis sinensis: Biotechnological implications.</title>
        <authorList>
            <person name="Wang D."/>
            <person name="Korhonen P.K."/>
            <person name="Gasser R.B."/>
            <person name="Young N.D."/>
        </authorList>
    </citation>
    <scope>NUCLEOTIDE SEQUENCE [LARGE SCALE GENOMIC DNA]</scope>
    <source>
        <strain evidence="1">Cs-k2</strain>
    </source>
</reference>
<comment type="caution">
    <text evidence="1">The sequence shown here is derived from an EMBL/GenBank/DDBJ whole genome shotgun (WGS) entry which is preliminary data.</text>
</comment>
<dbReference type="EMBL" id="NIRI02000076">
    <property type="protein sequence ID" value="KAG5441664.1"/>
    <property type="molecule type" value="Genomic_DNA"/>
</dbReference>
<gene>
    <name evidence="1" type="ORF">CSKR_103199</name>
</gene>
<keyword evidence="2" id="KW-1185">Reference proteome</keyword>
<accession>A0A419PND2</accession>
<reference evidence="1 2" key="2">
    <citation type="journal article" date="2021" name="Genomics">
        <title>High-quality reference genome for Clonorchis sinensis.</title>
        <authorList>
            <person name="Young N.D."/>
            <person name="Stroehlein A.J."/>
            <person name="Kinkar L."/>
            <person name="Wang T."/>
            <person name="Sohn W.M."/>
            <person name="Chang B.C.H."/>
            <person name="Kaur P."/>
            <person name="Weisz D."/>
            <person name="Dudchenko O."/>
            <person name="Aiden E.L."/>
            <person name="Korhonen P.K."/>
            <person name="Gasser R.B."/>
        </authorList>
    </citation>
    <scope>NUCLEOTIDE SEQUENCE [LARGE SCALE GENOMIC DNA]</scope>
    <source>
        <strain evidence="1">Cs-k2</strain>
    </source>
</reference>
<name>A0A419PND2_CLOSI</name>
<evidence type="ECO:0000313" key="2">
    <source>
        <dbReference type="Proteomes" id="UP000286415"/>
    </source>
</evidence>
<evidence type="ECO:0000313" key="1">
    <source>
        <dbReference type="EMBL" id="KAG5441664.1"/>
    </source>
</evidence>
<organism evidence="1 2">
    <name type="scientific">Clonorchis sinensis</name>
    <name type="common">Chinese liver fluke</name>
    <dbReference type="NCBI Taxonomy" id="79923"/>
    <lineage>
        <taxon>Eukaryota</taxon>
        <taxon>Metazoa</taxon>
        <taxon>Spiralia</taxon>
        <taxon>Lophotrochozoa</taxon>
        <taxon>Platyhelminthes</taxon>
        <taxon>Trematoda</taxon>
        <taxon>Digenea</taxon>
        <taxon>Opisthorchiida</taxon>
        <taxon>Opisthorchiata</taxon>
        <taxon>Opisthorchiidae</taxon>
        <taxon>Clonorchis</taxon>
    </lineage>
</organism>
<proteinExistence type="predicted"/>